<dbReference type="OrthoDB" id="5525831at2"/>
<dbReference type="GO" id="GO:0008168">
    <property type="term" value="F:methyltransferase activity"/>
    <property type="evidence" value="ECO:0007669"/>
    <property type="project" value="UniProtKB-KW"/>
</dbReference>
<dbReference type="GO" id="GO:0032259">
    <property type="term" value="P:methylation"/>
    <property type="evidence" value="ECO:0007669"/>
    <property type="project" value="UniProtKB-KW"/>
</dbReference>
<accession>A0A154W530</accession>
<dbReference type="InterPro" id="IPR010342">
    <property type="entry name" value="DUF938"/>
</dbReference>
<reference evidence="1 2" key="1">
    <citation type="submission" date="2015-12" db="EMBL/GenBank/DDBJ databases">
        <title>Genome sequence of Oceanibaculum pacificum MCCC 1A02656.</title>
        <authorList>
            <person name="Lu L."/>
            <person name="Lai Q."/>
            <person name="Shao Z."/>
            <person name="Qian P."/>
        </authorList>
    </citation>
    <scope>NUCLEOTIDE SEQUENCE [LARGE SCALE GENOMIC DNA]</scope>
    <source>
        <strain evidence="1 2">MCCC 1A02656</strain>
    </source>
</reference>
<gene>
    <name evidence="1" type="ORF">AUP43_08515</name>
</gene>
<dbReference type="STRING" id="580166.AUP43_08515"/>
<dbReference type="EMBL" id="LPXN01000104">
    <property type="protein sequence ID" value="KZD08563.1"/>
    <property type="molecule type" value="Genomic_DNA"/>
</dbReference>
<evidence type="ECO:0000313" key="2">
    <source>
        <dbReference type="Proteomes" id="UP000076400"/>
    </source>
</evidence>
<name>A0A154W530_9PROT</name>
<dbReference type="PANTHER" id="PTHR20974:SF0">
    <property type="entry name" value="UPF0585 PROTEIN CG18661"/>
    <property type="match status" value="1"/>
</dbReference>
<dbReference type="RefSeq" id="WP_067555552.1">
    <property type="nucleotide sequence ID" value="NZ_LPXN01000104.1"/>
</dbReference>
<dbReference type="Gene3D" id="3.40.50.150">
    <property type="entry name" value="Vaccinia Virus protein VP39"/>
    <property type="match status" value="1"/>
</dbReference>
<keyword evidence="1" id="KW-0489">Methyltransferase</keyword>
<comment type="caution">
    <text evidence="1">The sequence shown here is derived from an EMBL/GenBank/DDBJ whole genome shotgun (WGS) entry which is preliminary data.</text>
</comment>
<dbReference type="PANTHER" id="PTHR20974">
    <property type="entry name" value="UPF0585 PROTEIN CG18661"/>
    <property type="match status" value="1"/>
</dbReference>
<organism evidence="1 2">
    <name type="scientific">Oceanibaculum pacificum</name>
    <dbReference type="NCBI Taxonomy" id="580166"/>
    <lineage>
        <taxon>Bacteria</taxon>
        <taxon>Pseudomonadati</taxon>
        <taxon>Pseudomonadota</taxon>
        <taxon>Alphaproteobacteria</taxon>
        <taxon>Rhodospirillales</taxon>
        <taxon>Oceanibaculaceae</taxon>
        <taxon>Oceanibaculum</taxon>
    </lineage>
</organism>
<keyword evidence="2" id="KW-1185">Reference proteome</keyword>
<dbReference type="SUPFAM" id="SSF53335">
    <property type="entry name" value="S-adenosyl-L-methionine-dependent methyltransferases"/>
    <property type="match status" value="1"/>
</dbReference>
<dbReference type="AlphaFoldDB" id="A0A154W530"/>
<dbReference type="Pfam" id="PF06080">
    <property type="entry name" value="DUF938"/>
    <property type="match status" value="1"/>
</dbReference>
<sequence length="207" mass="22417">MTGTSAPEYTPAHAPATLRNRAPLLAVLRRFLPAEGLLLEIASGTGEHAAYMAPQLPGLEWQPTDYSPDALADIDAHARASGCARIRPALRLDVTADPWPVTRADAIFCCNMIHIAPWEAAEGLFAGAARLLPTGAPLVLYGPYRREGRHTAESNAAFDASLQARDPRWGVRCLEGEVVPLATRSGFRLEEIAVMPANNLTLLFRRV</sequence>
<proteinExistence type="predicted"/>
<dbReference type="Proteomes" id="UP000076400">
    <property type="component" value="Unassembled WGS sequence"/>
</dbReference>
<evidence type="ECO:0000313" key="1">
    <source>
        <dbReference type="EMBL" id="KZD08563.1"/>
    </source>
</evidence>
<dbReference type="InterPro" id="IPR029063">
    <property type="entry name" value="SAM-dependent_MTases_sf"/>
</dbReference>
<protein>
    <submittedName>
        <fullName evidence="1">SAM-dependent methyltransferase</fullName>
    </submittedName>
</protein>
<keyword evidence="1" id="KW-0808">Transferase</keyword>